<feature type="region of interest" description="Disordered" evidence="1">
    <location>
        <begin position="57"/>
        <end position="90"/>
    </location>
</feature>
<evidence type="ECO:0000256" key="2">
    <source>
        <dbReference type="SAM" id="Phobius"/>
    </source>
</evidence>
<keyword evidence="2" id="KW-0472">Membrane</keyword>
<reference evidence="3" key="1">
    <citation type="submission" date="2015-08" db="EMBL/GenBank/DDBJ databases">
        <authorList>
            <person name="Babu N.S."/>
            <person name="Beckwith C.J."/>
            <person name="Beseler K.G."/>
            <person name="Brison A."/>
            <person name="Carone J.V."/>
            <person name="Caskin T.P."/>
            <person name="Diamond M."/>
            <person name="Durham M.E."/>
            <person name="Foxe J.M."/>
            <person name="Go M."/>
            <person name="Henderson B.A."/>
            <person name="Jones I.B."/>
            <person name="McGettigan J.A."/>
            <person name="Micheletti S.J."/>
            <person name="Nasrallah M.E."/>
            <person name="Ortiz D."/>
            <person name="Piller C.R."/>
            <person name="Privatt S.R."/>
            <person name="Schneider S.L."/>
            <person name="Sharp S."/>
            <person name="Smith T.C."/>
            <person name="Stanton J.D."/>
            <person name="Ullery H.E."/>
            <person name="Wilson R.J."/>
            <person name="Serrano M.G."/>
            <person name="Buck G."/>
            <person name="Lee V."/>
            <person name="Wang Y."/>
            <person name="Carvalho R."/>
            <person name="Voegtly L."/>
            <person name="Shi R."/>
            <person name="Duckworth R."/>
            <person name="Johnson A."/>
            <person name="Loviza R."/>
            <person name="Walstead R."/>
            <person name="Shah Z."/>
            <person name="Kiflezghi M."/>
            <person name="Wade K."/>
            <person name="Ball S.L."/>
            <person name="Bradley K.W."/>
            <person name="Asai D.J."/>
            <person name="Bowman C.A."/>
            <person name="Russell D.A."/>
            <person name="Pope W.H."/>
            <person name="Jacobs-Sera D."/>
            <person name="Hendrix R.W."/>
            <person name="Hatfull G.F."/>
        </authorList>
    </citation>
    <scope>NUCLEOTIDE SEQUENCE</scope>
</reference>
<organism evidence="3">
    <name type="scientific">metagenome</name>
    <dbReference type="NCBI Taxonomy" id="256318"/>
    <lineage>
        <taxon>unclassified sequences</taxon>
        <taxon>metagenomes</taxon>
    </lineage>
</organism>
<keyword evidence="2" id="KW-0812">Transmembrane</keyword>
<feature type="transmembrane region" description="Helical" evidence="2">
    <location>
        <begin position="35"/>
        <end position="57"/>
    </location>
</feature>
<dbReference type="AlphaFoldDB" id="A0A2P2BYY3"/>
<accession>A0A2P2BYY3</accession>
<dbReference type="EMBL" id="CZKA01000015">
    <property type="protein sequence ID" value="CUR54967.1"/>
    <property type="molecule type" value="Genomic_DNA"/>
</dbReference>
<evidence type="ECO:0000313" key="3">
    <source>
        <dbReference type="EMBL" id="CUR54967.1"/>
    </source>
</evidence>
<sequence>MNDLRTLVDDAAPERAPGFDTVLARRDQRARRRRGALAGVSTAVLVAATTFAVHLGASDRDQGPAPAPIQTPTQSVSPTPTQLDRADPTYTWSDEPSRVVLRLPERDVPLTTWLGCWWGPTGNLDCVEDEPQPVADLPDIGSPEAVEFWFGVKGWTFEASFTELGGACPRSEDTVTTPKGAHWFRLEPAGFAGDYRVSLEGYGPHAGFKGVPTMMSFVWHTPVDGPVDQPKATVSDSDLEVSALGLTPVSAEARVTITDATGETTTRTLPSGGGECSGGALYFQGDFDDPAIPELGPGPYRYRVLLTLDGTTYVGTGADTADAGTSADLVWSPPLPALTR</sequence>
<name>A0A2P2BYY3_9ZZZZ</name>
<gene>
    <name evidence="3" type="ORF">NOCA2220158</name>
</gene>
<keyword evidence="2" id="KW-1133">Transmembrane helix</keyword>
<feature type="compositionally biased region" description="Low complexity" evidence="1">
    <location>
        <begin position="68"/>
        <end position="82"/>
    </location>
</feature>
<protein>
    <submittedName>
        <fullName evidence="3">Uncharacterized protein</fullName>
    </submittedName>
</protein>
<evidence type="ECO:0000256" key="1">
    <source>
        <dbReference type="SAM" id="MobiDB-lite"/>
    </source>
</evidence>
<proteinExistence type="predicted"/>